<evidence type="ECO:0000256" key="1">
    <source>
        <dbReference type="SAM" id="MobiDB-lite"/>
    </source>
</evidence>
<name>A0AAW0SSJ4_SCYPA</name>
<reference evidence="2 3" key="1">
    <citation type="submission" date="2023-03" db="EMBL/GenBank/DDBJ databases">
        <title>High-quality genome of Scylla paramamosain provides insights in environmental adaptation.</title>
        <authorList>
            <person name="Zhang L."/>
        </authorList>
    </citation>
    <scope>NUCLEOTIDE SEQUENCE [LARGE SCALE GENOMIC DNA]</scope>
    <source>
        <strain evidence="2">LZ_2023a</strain>
        <tissue evidence="2">Muscle</tissue>
    </source>
</reference>
<feature type="compositionally biased region" description="Polar residues" evidence="1">
    <location>
        <begin position="13"/>
        <end position="23"/>
    </location>
</feature>
<comment type="caution">
    <text evidence="2">The sequence shown here is derived from an EMBL/GenBank/DDBJ whole genome shotgun (WGS) entry which is preliminary data.</text>
</comment>
<gene>
    <name evidence="2" type="ORF">O3P69_018804</name>
</gene>
<organism evidence="2 3">
    <name type="scientific">Scylla paramamosain</name>
    <name type="common">Mud crab</name>
    <dbReference type="NCBI Taxonomy" id="85552"/>
    <lineage>
        <taxon>Eukaryota</taxon>
        <taxon>Metazoa</taxon>
        <taxon>Ecdysozoa</taxon>
        <taxon>Arthropoda</taxon>
        <taxon>Crustacea</taxon>
        <taxon>Multicrustacea</taxon>
        <taxon>Malacostraca</taxon>
        <taxon>Eumalacostraca</taxon>
        <taxon>Eucarida</taxon>
        <taxon>Decapoda</taxon>
        <taxon>Pleocyemata</taxon>
        <taxon>Brachyura</taxon>
        <taxon>Eubrachyura</taxon>
        <taxon>Portunoidea</taxon>
        <taxon>Portunidae</taxon>
        <taxon>Portuninae</taxon>
        <taxon>Scylla</taxon>
    </lineage>
</organism>
<proteinExistence type="predicted"/>
<protein>
    <submittedName>
        <fullName evidence="2">Uncharacterized protein</fullName>
    </submittedName>
</protein>
<evidence type="ECO:0000313" key="3">
    <source>
        <dbReference type="Proteomes" id="UP001487740"/>
    </source>
</evidence>
<evidence type="ECO:0000313" key="2">
    <source>
        <dbReference type="EMBL" id="KAK8378091.1"/>
    </source>
</evidence>
<keyword evidence="3" id="KW-1185">Reference proteome</keyword>
<dbReference type="EMBL" id="JARAKH010000046">
    <property type="protein sequence ID" value="KAK8378091.1"/>
    <property type="molecule type" value="Genomic_DNA"/>
</dbReference>
<dbReference type="Proteomes" id="UP001487740">
    <property type="component" value="Unassembled WGS sequence"/>
</dbReference>
<accession>A0AAW0SSJ4</accession>
<sequence>MPHKPKSGGEGGSSQHRSQGQPSLATCTGVLVSATHHTWASRSPVYISPNSRPPVTTLMRGDNTTPALRVEAAREEVWLPCAALNCSFCRLPSVVDVFCCF</sequence>
<dbReference type="AlphaFoldDB" id="A0AAW0SSJ4"/>
<feature type="region of interest" description="Disordered" evidence="1">
    <location>
        <begin position="1"/>
        <end position="23"/>
    </location>
</feature>